<feature type="transmembrane region" description="Helical" evidence="6">
    <location>
        <begin position="285"/>
        <end position="308"/>
    </location>
</feature>
<dbReference type="InterPro" id="IPR043428">
    <property type="entry name" value="LivM-like"/>
</dbReference>
<dbReference type="InterPro" id="IPR001851">
    <property type="entry name" value="ABC_transp_permease"/>
</dbReference>
<reference evidence="7 8" key="1">
    <citation type="journal article" date="2016" name="Front. Microbiol.">
        <title>Genomic Resource of Rice Seed Associated Bacteria.</title>
        <authorList>
            <person name="Midha S."/>
            <person name="Bansal K."/>
            <person name="Sharma S."/>
            <person name="Kumar N."/>
            <person name="Patil P.P."/>
            <person name="Chaudhry V."/>
            <person name="Patil P.B."/>
        </authorList>
    </citation>
    <scope>NUCLEOTIDE SEQUENCE [LARGE SCALE GENOMIC DNA]</scope>
    <source>
        <strain evidence="7 8">NS220</strain>
    </source>
</reference>
<feature type="transmembrane region" description="Helical" evidence="6">
    <location>
        <begin position="150"/>
        <end position="170"/>
    </location>
</feature>
<feature type="transmembrane region" description="Helical" evidence="6">
    <location>
        <begin position="200"/>
        <end position="220"/>
    </location>
</feature>
<dbReference type="AlphaFoldDB" id="A0A147EVS5"/>
<dbReference type="CDD" id="cd06581">
    <property type="entry name" value="TM_PBP1_LivM_like"/>
    <property type="match status" value="1"/>
</dbReference>
<keyword evidence="3 6" id="KW-0812">Transmembrane</keyword>
<name>A0A147EVS5_MICTE</name>
<evidence type="ECO:0000256" key="1">
    <source>
        <dbReference type="ARBA" id="ARBA00004651"/>
    </source>
</evidence>
<evidence type="ECO:0000256" key="3">
    <source>
        <dbReference type="ARBA" id="ARBA00022692"/>
    </source>
</evidence>
<comment type="caution">
    <text evidence="7">The sequence shown here is derived from an EMBL/GenBank/DDBJ whole genome shotgun (WGS) entry which is preliminary data.</text>
</comment>
<feature type="transmembrane region" description="Helical" evidence="6">
    <location>
        <begin position="232"/>
        <end position="254"/>
    </location>
</feature>
<evidence type="ECO:0000256" key="2">
    <source>
        <dbReference type="ARBA" id="ARBA00022475"/>
    </source>
</evidence>
<dbReference type="OrthoDB" id="9814461at2"/>
<dbReference type="GO" id="GO:0005886">
    <property type="term" value="C:plasma membrane"/>
    <property type="evidence" value="ECO:0007669"/>
    <property type="project" value="UniProtKB-SubCell"/>
</dbReference>
<evidence type="ECO:0000313" key="7">
    <source>
        <dbReference type="EMBL" id="KTR93744.1"/>
    </source>
</evidence>
<gene>
    <name evidence="7" type="ORF">NS220_11405</name>
</gene>
<feature type="transmembrane region" description="Helical" evidence="6">
    <location>
        <begin position="261"/>
        <end position="279"/>
    </location>
</feature>
<feature type="transmembrane region" description="Helical" evidence="6">
    <location>
        <begin position="110"/>
        <end position="135"/>
    </location>
</feature>
<keyword evidence="4 6" id="KW-1133">Transmembrane helix</keyword>
<sequence>MTRIVIVLAALAAAIAPLLLTDQTFFVQTALTALVVTGLSLFMGYAGQASLGQGAFVAVGGLTVAVGTVTLGIPPLVALIAAPVLGAAVAALVGWPLLRLRGHYLAFGSLAVLLIIQTVMATAPLFGAGVGIFGIPPLALGGLLVTDQRVYSYLALAALAVALVVCHHLVRSRFGRGIRALAGSESAAASSGVPILRSKLTVFAVAGGFAGFAGALGAFFTPYVSQDTYPPFASFGYVVMAVVGGLGSVWGGVVGTLALSLWLQVLSALSATPGMPAAAGPILQYAGYGIVLVVFLLFVPRGIVPTLAGVRERRRERAVPTTVPAAVARG</sequence>
<dbReference type="PANTHER" id="PTHR30482">
    <property type="entry name" value="HIGH-AFFINITY BRANCHED-CHAIN AMINO ACID TRANSPORT SYSTEM PERMEASE"/>
    <property type="match status" value="1"/>
</dbReference>
<dbReference type="PATRIC" id="fig|2033.6.peg.3522"/>
<feature type="transmembrane region" description="Helical" evidence="6">
    <location>
        <begin position="54"/>
        <end position="73"/>
    </location>
</feature>
<proteinExistence type="predicted"/>
<dbReference type="Proteomes" id="UP000075025">
    <property type="component" value="Unassembled WGS sequence"/>
</dbReference>
<organism evidence="7 8">
    <name type="scientific">Microbacterium testaceum</name>
    <name type="common">Aureobacterium testaceum</name>
    <name type="synonym">Brevibacterium testaceum</name>
    <dbReference type="NCBI Taxonomy" id="2033"/>
    <lineage>
        <taxon>Bacteria</taxon>
        <taxon>Bacillati</taxon>
        <taxon>Actinomycetota</taxon>
        <taxon>Actinomycetes</taxon>
        <taxon>Micrococcales</taxon>
        <taxon>Microbacteriaceae</taxon>
        <taxon>Microbacterium</taxon>
    </lineage>
</organism>
<accession>A0A147EVS5</accession>
<feature type="transmembrane region" description="Helical" evidence="6">
    <location>
        <begin position="30"/>
        <end position="47"/>
    </location>
</feature>
<feature type="transmembrane region" description="Helical" evidence="6">
    <location>
        <begin position="79"/>
        <end position="98"/>
    </location>
</feature>
<dbReference type="GO" id="GO:0015658">
    <property type="term" value="F:branched-chain amino acid transmembrane transporter activity"/>
    <property type="evidence" value="ECO:0007669"/>
    <property type="project" value="InterPro"/>
</dbReference>
<dbReference type="RefSeq" id="WP_058624162.1">
    <property type="nucleotide sequence ID" value="NZ_LDRT01000074.1"/>
</dbReference>
<keyword evidence="2" id="KW-1003">Cell membrane</keyword>
<dbReference type="Pfam" id="PF02653">
    <property type="entry name" value="BPD_transp_2"/>
    <property type="match status" value="1"/>
</dbReference>
<keyword evidence="5 6" id="KW-0472">Membrane</keyword>
<dbReference type="PANTHER" id="PTHR30482:SF10">
    <property type="entry name" value="HIGH-AFFINITY BRANCHED-CHAIN AMINO ACID TRANSPORT PROTEIN BRAE"/>
    <property type="match status" value="1"/>
</dbReference>
<evidence type="ECO:0000256" key="4">
    <source>
        <dbReference type="ARBA" id="ARBA00022989"/>
    </source>
</evidence>
<protein>
    <recommendedName>
        <fullName evidence="9">Branched-chain amino acid ABC transporter permease</fullName>
    </recommendedName>
</protein>
<dbReference type="EMBL" id="LDRT01000074">
    <property type="protein sequence ID" value="KTR93744.1"/>
    <property type="molecule type" value="Genomic_DNA"/>
</dbReference>
<evidence type="ECO:0000256" key="6">
    <source>
        <dbReference type="SAM" id="Phobius"/>
    </source>
</evidence>
<evidence type="ECO:0008006" key="9">
    <source>
        <dbReference type="Google" id="ProtNLM"/>
    </source>
</evidence>
<comment type="subcellular location">
    <subcellularLocation>
        <location evidence="1">Cell membrane</location>
        <topology evidence="1">Multi-pass membrane protein</topology>
    </subcellularLocation>
</comment>
<evidence type="ECO:0000256" key="5">
    <source>
        <dbReference type="ARBA" id="ARBA00023136"/>
    </source>
</evidence>
<evidence type="ECO:0000313" key="8">
    <source>
        <dbReference type="Proteomes" id="UP000075025"/>
    </source>
</evidence>